<dbReference type="InterPro" id="IPR032872">
    <property type="entry name" value="WAK_assoc_C"/>
</dbReference>
<reference evidence="18 19" key="1">
    <citation type="submission" date="2024-01" db="EMBL/GenBank/DDBJ databases">
        <title>The complete chloroplast genome sequence of Lithospermum erythrorhizon: insights into the phylogenetic relationship among Boraginaceae species and the maternal lineages of purple gromwells.</title>
        <authorList>
            <person name="Okada T."/>
            <person name="Watanabe K."/>
        </authorList>
    </citation>
    <scope>NUCLEOTIDE SEQUENCE [LARGE SCALE GENOMIC DNA]</scope>
</reference>
<dbReference type="GO" id="GO:0004674">
    <property type="term" value="F:protein serine/threonine kinase activity"/>
    <property type="evidence" value="ECO:0007669"/>
    <property type="project" value="UniProtKB-KW"/>
</dbReference>
<evidence type="ECO:0000313" key="18">
    <source>
        <dbReference type="EMBL" id="GAA0158835.1"/>
    </source>
</evidence>
<comment type="subcellular location">
    <subcellularLocation>
        <location evidence="1">Membrane</location>
        <topology evidence="1">Single-pass membrane protein</topology>
    </subcellularLocation>
</comment>
<evidence type="ECO:0000256" key="1">
    <source>
        <dbReference type="ARBA" id="ARBA00004167"/>
    </source>
</evidence>
<evidence type="ECO:0000256" key="8">
    <source>
        <dbReference type="ARBA" id="ARBA00022777"/>
    </source>
</evidence>
<keyword evidence="7 15" id="KW-0547">Nucleotide-binding</keyword>
<dbReference type="InterPro" id="IPR011009">
    <property type="entry name" value="Kinase-like_dom_sf"/>
</dbReference>
<evidence type="ECO:0000256" key="9">
    <source>
        <dbReference type="ARBA" id="ARBA00022840"/>
    </source>
</evidence>
<accession>A0AAV3Q5Q3</accession>
<evidence type="ECO:0000313" key="19">
    <source>
        <dbReference type="Proteomes" id="UP001454036"/>
    </source>
</evidence>
<evidence type="ECO:0000256" key="12">
    <source>
        <dbReference type="ARBA" id="ARBA00023180"/>
    </source>
</evidence>
<evidence type="ECO:0000256" key="14">
    <source>
        <dbReference type="ARBA" id="ARBA00048679"/>
    </source>
</evidence>
<evidence type="ECO:0000256" key="16">
    <source>
        <dbReference type="SAM" id="Phobius"/>
    </source>
</evidence>
<dbReference type="InterPro" id="IPR000719">
    <property type="entry name" value="Prot_kinase_dom"/>
</dbReference>
<evidence type="ECO:0000256" key="5">
    <source>
        <dbReference type="ARBA" id="ARBA00022692"/>
    </source>
</evidence>
<dbReference type="Pfam" id="PF07714">
    <property type="entry name" value="PK_Tyr_Ser-Thr"/>
    <property type="match status" value="1"/>
</dbReference>
<dbReference type="PANTHER" id="PTHR46008:SF20">
    <property type="entry name" value="PROTEIN KINASE DOMAIN-CONTAINING PROTEIN"/>
    <property type="match status" value="1"/>
</dbReference>
<dbReference type="Pfam" id="PF13947">
    <property type="entry name" value="GUB_WAK_bind"/>
    <property type="match status" value="1"/>
</dbReference>
<comment type="catalytic activity">
    <reaction evidence="14">
        <text>L-seryl-[protein] + ATP = O-phospho-L-seryl-[protein] + ADP + H(+)</text>
        <dbReference type="Rhea" id="RHEA:17989"/>
        <dbReference type="Rhea" id="RHEA-COMP:9863"/>
        <dbReference type="Rhea" id="RHEA-COMP:11604"/>
        <dbReference type="ChEBI" id="CHEBI:15378"/>
        <dbReference type="ChEBI" id="CHEBI:29999"/>
        <dbReference type="ChEBI" id="CHEBI:30616"/>
        <dbReference type="ChEBI" id="CHEBI:83421"/>
        <dbReference type="ChEBI" id="CHEBI:456216"/>
        <dbReference type="EC" id="2.7.11.1"/>
    </reaction>
</comment>
<proteinExistence type="predicted"/>
<dbReference type="PROSITE" id="PS50011">
    <property type="entry name" value="PROTEIN_KINASE_DOM"/>
    <property type="match status" value="1"/>
</dbReference>
<dbReference type="Gene3D" id="1.10.510.10">
    <property type="entry name" value="Transferase(Phosphotransferase) domain 1"/>
    <property type="match status" value="1"/>
</dbReference>
<dbReference type="InterPro" id="IPR008271">
    <property type="entry name" value="Ser/Thr_kinase_AS"/>
</dbReference>
<dbReference type="SUPFAM" id="SSF56112">
    <property type="entry name" value="Protein kinase-like (PK-like)"/>
    <property type="match status" value="1"/>
</dbReference>
<keyword evidence="18" id="KW-0675">Receptor</keyword>
<keyword evidence="5 16" id="KW-0812">Transmembrane</keyword>
<dbReference type="SMART" id="SM00220">
    <property type="entry name" value="S_TKc"/>
    <property type="match status" value="1"/>
</dbReference>
<evidence type="ECO:0000256" key="2">
    <source>
        <dbReference type="ARBA" id="ARBA00012513"/>
    </source>
</evidence>
<dbReference type="EMBL" id="BAABME010003445">
    <property type="protein sequence ID" value="GAA0158835.1"/>
    <property type="molecule type" value="Genomic_DNA"/>
</dbReference>
<dbReference type="InterPro" id="IPR017441">
    <property type="entry name" value="Protein_kinase_ATP_BS"/>
</dbReference>
<keyword evidence="8" id="KW-0418">Kinase</keyword>
<name>A0AAV3Q5Q3_LITER</name>
<sequence>MRIYFIPIFCNLPSISLYQPLCFYHFSMNIFSFLIMFMFLINLAFNDSISDEVNLGPCLPGNCSDGLIISYPFWIQGMQESTCGLPGFNITCDHKKPILKLSGDDYVVKDIVYANKSIWLAKVEALDDQNNCPLPMHNFSIEGSPFKYGPETDDLYFFLNCSRPYRSVTFSVDCASNATHYAFADFHPEVVEHNNYSLASCLPPVKAPVLTDSLKILLNMTYREILKKGFVLQWDGNSDKCSSCQKRGNRLNWRLKVGIAFGAAILGAAAMCMIVHFCQHMHKTHKTASLMGAKDIFTNSTAAEVENAETGIYYGVYVFNYDELKEATNKFDASNALGDGGFSTVYKGKLKDGRVVAIKRLYENNYKRVEQFMNEIEILTRLHHQNLVTLYGCTSYRCQELLLVYEYISNGTVGDHLHGEQARPGSLSWTTRLDIAIETASALTYLHAIDVIHRDVKTNNILLDEYFRVKVADFGLSRLFPSNATHVSTAPQGTPGYVDPEYQQCYHLTDRSDVYSFGVVLFELISSKPAVDITRDRSEITLANMAISKIQKNVLDELVDPCLEYQSDLKVKAMITEVAELAYRCLQGSEMRPSMAEILEDLQRIRSNESGSITKADDVLDIPISTDFILLRNEAFASPESGFARNKSWKANASV</sequence>
<dbReference type="InterPro" id="IPR001245">
    <property type="entry name" value="Ser-Thr/Tyr_kinase_cat_dom"/>
</dbReference>
<protein>
    <recommendedName>
        <fullName evidence="2">non-specific serine/threonine protein kinase</fullName>
        <ecNumber evidence="2">2.7.11.1</ecNumber>
    </recommendedName>
</protein>
<comment type="caution">
    <text evidence="18">The sequence shown here is derived from an EMBL/GenBank/DDBJ whole genome shotgun (WGS) entry which is preliminary data.</text>
</comment>
<keyword evidence="19" id="KW-1185">Reference proteome</keyword>
<keyword evidence="10 16" id="KW-1133">Transmembrane helix</keyword>
<keyword evidence="11 16" id="KW-0472">Membrane</keyword>
<evidence type="ECO:0000256" key="13">
    <source>
        <dbReference type="ARBA" id="ARBA00047899"/>
    </source>
</evidence>
<dbReference type="EC" id="2.7.11.1" evidence="2"/>
<evidence type="ECO:0000259" key="17">
    <source>
        <dbReference type="PROSITE" id="PS50011"/>
    </source>
</evidence>
<evidence type="ECO:0000256" key="11">
    <source>
        <dbReference type="ARBA" id="ARBA00023136"/>
    </source>
</evidence>
<feature type="transmembrane region" description="Helical" evidence="16">
    <location>
        <begin position="255"/>
        <end position="277"/>
    </location>
</feature>
<dbReference type="AlphaFoldDB" id="A0AAV3Q5Q3"/>
<evidence type="ECO:0000256" key="4">
    <source>
        <dbReference type="ARBA" id="ARBA00022679"/>
    </source>
</evidence>
<comment type="catalytic activity">
    <reaction evidence="13">
        <text>L-threonyl-[protein] + ATP = O-phospho-L-threonyl-[protein] + ADP + H(+)</text>
        <dbReference type="Rhea" id="RHEA:46608"/>
        <dbReference type="Rhea" id="RHEA-COMP:11060"/>
        <dbReference type="Rhea" id="RHEA-COMP:11605"/>
        <dbReference type="ChEBI" id="CHEBI:15378"/>
        <dbReference type="ChEBI" id="CHEBI:30013"/>
        <dbReference type="ChEBI" id="CHEBI:30616"/>
        <dbReference type="ChEBI" id="CHEBI:61977"/>
        <dbReference type="ChEBI" id="CHEBI:456216"/>
        <dbReference type="EC" id="2.7.11.1"/>
    </reaction>
</comment>
<keyword evidence="12" id="KW-0325">Glycoprotein</keyword>
<evidence type="ECO:0000256" key="7">
    <source>
        <dbReference type="ARBA" id="ARBA00022741"/>
    </source>
</evidence>
<dbReference type="Pfam" id="PF14380">
    <property type="entry name" value="WAK_assoc"/>
    <property type="match status" value="1"/>
</dbReference>
<organism evidence="18 19">
    <name type="scientific">Lithospermum erythrorhizon</name>
    <name type="common">Purple gromwell</name>
    <name type="synonym">Lithospermum officinale var. erythrorhizon</name>
    <dbReference type="NCBI Taxonomy" id="34254"/>
    <lineage>
        <taxon>Eukaryota</taxon>
        <taxon>Viridiplantae</taxon>
        <taxon>Streptophyta</taxon>
        <taxon>Embryophyta</taxon>
        <taxon>Tracheophyta</taxon>
        <taxon>Spermatophyta</taxon>
        <taxon>Magnoliopsida</taxon>
        <taxon>eudicotyledons</taxon>
        <taxon>Gunneridae</taxon>
        <taxon>Pentapetalae</taxon>
        <taxon>asterids</taxon>
        <taxon>lamiids</taxon>
        <taxon>Boraginales</taxon>
        <taxon>Boraginaceae</taxon>
        <taxon>Boraginoideae</taxon>
        <taxon>Lithospermeae</taxon>
        <taxon>Lithospermum</taxon>
    </lineage>
</organism>
<keyword evidence="6" id="KW-0732">Signal</keyword>
<keyword evidence="9 15" id="KW-0067">ATP-binding</keyword>
<dbReference type="GO" id="GO:0005886">
    <property type="term" value="C:plasma membrane"/>
    <property type="evidence" value="ECO:0007669"/>
    <property type="project" value="UniProtKB-ARBA"/>
</dbReference>
<dbReference type="InterPro" id="IPR025287">
    <property type="entry name" value="WAK_GUB"/>
</dbReference>
<evidence type="ECO:0000256" key="3">
    <source>
        <dbReference type="ARBA" id="ARBA00022527"/>
    </source>
</evidence>
<dbReference type="Proteomes" id="UP001454036">
    <property type="component" value="Unassembled WGS sequence"/>
</dbReference>
<feature type="binding site" evidence="15">
    <location>
        <position position="359"/>
    </location>
    <ligand>
        <name>ATP</name>
        <dbReference type="ChEBI" id="CHEBI:30616"/>
    </ligand>
</feature>
<dbReference type="GO" id="GO:0005524">
    <property type="term" value="F:ATP binding"/>
    <property type="evidence" value="ECO:0007669"/>
    <property type="project" value="UniProtKB-UniRule"/>
</dbReference>
<feature type="domain" description="Protein kinase" evidence="17">
    <location>
        <begin position="331"/>
        <end position="605"/>
    </location>
</feature>
<dbReference type="GO" id="GO:0030247">
    <property type="term" value="F:polysaccharide binding"/>
    <property type="evidence" value="ECO:0007669"/>
    <property type="project" value="InterPro"/>
</dbReference>
<keyword evidence="3" id="KW-0723">Serine/threonine-protein kinase</keyword>
<evidence type="ECO:0000256" key="10">
    <source>
        <dbReference type="ARBA" id="ARBA00022989"/>
    </source>
</evidence>
<dbReference type="PROSITE" id="PS00108">
    <property type="entry name" value="PROTEIN_KINASE_ST"/>
    <property type="match status" value="1"/>
</dbReference>
<dbReference type="Gene3D" id="3.30.200.20">
    <property type="entry name" value="Phosphorylase Kinase, domain 1"/>
    <property type="match status" value="1"/>
</dbReference>
<feature type="transmembrane region" description="Helical" evidence="16">
    <location>
        <begin position="23"/>
        <end position="45"/>
    </location>
</feature>
<dbReference type="PROSITE" id="PS00107">
    <property type="entry name" value="PROTEIN_KINASE_ATP"/>
    <property type="match status" value="1"/>
</dbReference>
<gene>
    <name evidence="18" type="ORF">LIER_15761</name>
</gene>
<evidence type="ECO:0000256" key="15">
    <source>
        <dbReference type="PROSITE-ProRule" id="PRU10141"/>
    </source>
</evidence>
<evidence type="ECO:0000256" key="6">
    <source>
        <dbReference type="ARBA" id="ARBA00022729"/>
    </source>
</evidence>
<dbReference type="PANTHER" id="PTHR46008">
    <property type="entry name" value="LEAF RUST 10 DISEASE-RESISTANCE LOCUS RECEPTOR-LIKE PROTEIN KINASE-LIKE 1.4"/>
    <property type="match status" value="1"/>
</dbReference>
<keyword evidence="4" id="KW-0808">Transferase</keyword>
<dbReference type="FunFam" id="1.10.510.10:FF:000161">
    <property type="entry name" value="Wall-associated receptor kinase-like 20"/>
    <property type="match status" value="1"/>
</dbReference>